<evidence type="ECO:0008006" key="3">
    <source>
        <dbReference type="Google" id="ProtNLM"/>
    </source>
</evidence>
<accession>A0A5J4FCG9</accession>
<name>A0A5J4FCG9_MICAE</name>
<proteinExistence type="predicted"/>
<sequence>MGQLSAFYLDAIAKTFPHITPKSVLARLAYCKQHPLRKLITEAF</sequence>
<dbReference type="AlphaFoldDB" id="A0A5J4FCG9"/>
<organism evidence="1 2">
    <name type="scientific">Microcystis aeruginosa NIES-4325</name>
    <dbReference type="NCBI Taxonomy" id="2569534"/>
    <lineage>
        <taxon>Bacteria</taxon>
        <taxon>Bacillati</taxon>
        <taxon>Cyanobacteriota</taxon>
        <taxon>Cyanophyceae</taxon>
        <taxon>Oscillatoriophycideae</taxon>
        <taxon>Chroococcales</taxon>
        <taxon>Microcystaceae</taxon>
        <taxon>Microcystis</taxon>
    </lineage>
</organism>
<comment type="caution">
    <text evidence="1">The sequence shown here is derived from an EMBL/GenBank/DDBJ whole genome shotgun (WGS) entry which is preliminary data.</text>
</comment>
<dbReference type="EMBL" id="BJKP01000055">
    <property type="protein sequence ID" value="GEA28881.1"/>
    <property type="molecule type" value="Genomic_DNA"/>
</dbReference>
<dbReference type="Proteomes" id="UP000376575">
    <property type="component" value="Unassembled WGS sequence"/>
</dbReference>
<evidence type="ECO:0000313" key="1">
    <source>
        <dbReference type="EMBL" id="GEA28881.1"/>
    </source>
</evidence>
<evidence type="ECO:0000313" key="2">
    <source>
        <dbReference type="Proteomes" id="UP000376575"/>
    </source>
</evidence>
<gene>
    <name evidence="1" type="ORF">MiAbW_03463</name>
</gene>
<reference evidence="1 2" key="1">
    <citation type="journal article" date="2019" name="FEMS Microbiol. Lett.">
        <title>A novel salt-tolerant genotype illuminates the sucrose gene evolution in freshwater bloom-forming cyanobacterium Microcystis aeruginosa.</title>
        <authorList>
            <person name="Tanabe Y."/>
            <person name="Yamaguchi H."/>
            <person name="Sano T."/>
            <person name="Kawachi M."/>
        </authorList>
    </citation>
    <scope>NUCLEOTIDE SEQUENCE [LARGE SCALE GENOMIC DNA]</scope>
    <source>
        <strain evidence="1 2">NIES-4325</strain>
    </source>
</reference>
<protein>
    <recommendedName>
        <fullName evidence="3">DUF433 domain-containing protein</fullName>
    </recommendedName>
</protein>